<feature type="compositionally biased region" description="Low complexity" evidence="1">
    <location>
        <begin position="45"/>
        <end position="56"/>
    </location>
</feature>
<comment type="caution">
    <text evidence="2">The sequence shown here is derived from an EMBL/GenBank/DDBJ whole genome shotgun (WGS) entry which is preliminary data.</text>
</comment>
<sequence>MGGHGETLPTVGVGAFATHQAFKDYEPTEDRRGTSVTENHPSPHPSSASTSRSPSPRQRWTNRLENGPTNYGQACPQVDCDAGEASNSSHASCATAVTLGTPTNSAQPAPVGRGFQEDDNGARFACPNQKFDPIRCRFCCSPHSKNPQGFGADTISRLRAHMFRNHDPSVRCGRCWEVFKTSEWVPRYCDEQACVEKAPGRELVPSISTRLASSAASESLSELFNAPIGFGLQIFSPKSIRRTLRYGLLWTLERD</sequence>
<gene>
    <name evidence="2" type="ORF">B0T25DRAFT_8920</name>
</gene>
<evidence type="ECO:0000313" key="2">
    <source>
        <dbReference type="EMBL" id="KAK3362567.1"/>
    </source>
</evidence>
<feature type="region of interest" description="Disordered" evidence="1">
    <location>
        <begin position="1"/>
        <end position="69"/>
    </location>
</feature>
<evidence type="ECO:0000313" key="3">
    <source>
        <dbReference type="Proteomes" id="UP001275084"/>
    </source>
</evidence>
<reference evidence="2" key="1">
    <citation type="journal article" date="2023" name="Mol. Phylogenet. Evol.">
        <title>Genome-scale phylogeny and comparative genomics of the fungal order Sordariales.</title>
        <authorList>
            <person name="Hensen N."/>
            <person name="Bonometti L."/>
            <person name="Westerberg I."/>
            <person name="Brannstrom I.O."/>
            <person name="Guillou S."/>
            <person name="Cros-Aarteil S."/>
            <person name="Calhoun S."/>
            <person name="Haridas S."/>
            <person name="Kuo A."/>
            <person name="Mondo S."/>
            <person name="Pangilinan J."/>
            <person name="Riley R."/>
            <person name="LaButti K."/>
            <person name="Andreopoulos B."/>
            <person name="Lipzen A."/>
            <person name="Chen C."/>
            <person name="Yan M."/>
            <person name="Daum C."/>
            <person name="Ng V."/>
            <person name="Clum A."/>
            <person name="Steindorff A."/>
            <person name="Ohm R.A."/>
            <person name="Martin F."/>
            <person name="Silar P."/>
            <person name="Natvig D.O."/>
            <person name="Lalanne C."/>
            <person name="Gautier V."/>
            <person name="Ament-Velasquez S.L."/>
            <person name="Kruys A."/>
            <person name="Hutchinson M.I."/>
            <person name="Powell A.J."/>
            <person name="Barry K."/>
            <person name="Miller A.N."/>
            <person name="Grigoriev I.V."/>
            <person name="Debuchy R."/>
            <person name="Gladieux P."/>
            <person name="Hiltunen Thoren M."/>
            <person name="Johannesson H."/>
        </authorList>
    </citation>
    <scope>NUCLEOTIDE SEQUENCE</scope>
    <source>
        <strain evidence="2">CBS 955.72</strain>
    </source>
</reference>
<accession>A0AAJ0MJD6</accession>
<proteinExistence type="predicted"/>
<name>A0AAJ0MJD6_9PEZI</name>
<evidence type="ECO:0000256" key="1">
    <source>
        <dbReference type="SAM" id="MobiDB-lite"/>
    </source>
</evidence>
<organism evidence="2 3">
    <name type="scientific">Lasiosphaeria hispida</name>
    <dbReference type="NCBI Taxonomy" id="260671"/>
    <lineage>
        <taxon>Eukaryota</taxon>
        <taxon>Fungi</taxon>
        <taxon>Dikarya</taxon>
        <taxon>Ascomycota</taxon>
        <taxon>Pezizomycotina</taxon>
        <taxon>Sordariomycetes</taxon>
        <taxon>Sordariomycetidae</taxon>
        <taxon>Sordariales</taxon>
        <taxon>Lasiosphaeriaceae</taxon>
        <taxon>Lasiosphaeria</taxon>
    </lineage>
</organism>
<dbReference type="AlphaFoldDB" id="A0AAJ0MJD6"/>
<reference evidence="2" key="2">
    <citation type="submission" date="2023-06" db="EMBL/GenBank/DDBJ databases">
        <authorList>
            <consortium name="Lawrence Berkeley National Laboratory"/>
            <person name="Haridas S."/>
            <person name="Hensen N."/>
            <person name="Bonometti L."/>
            <person name="Westerberg I."/>
            <person name="Brannstrom I.O."/>
            <person name="Guillou S."/>
            <person name="Cros-Aarteil S."/>
            <person name="Calhoun S."/>
            <person name="Kuo A."/>
            <person name="Mondo S."/>
            <person name="Pangilinan J."/>
            <person name="Riley R."/>
            <person name="Labutti K."/>
            <person name="Andreopoulos B."/>
            <person name="Lipzen A."/>
            <person name="Chen C."/>
            <person name="Yanf M."/>
            <person name="Daum C."/>
            <person name="Ng V."/>
            <person name="Clum A."/>
            <person name="Steindorff A."/>
            <person name="Ohm R."/>
            <person name="Martin F."/>
            <person name="Silar P."/>
            <person name="Natvig D."/>
            <person name="Lalanne C."/>
            <person name="Gautier V."/>
            <person name="Ament-Velasquez S.L."/>
            <person name="Kruys A."/>
            <person name="Hutchinson M.I."/>
            <person name="Powell A.J."/>
            <person name="Barry K."/>
            <person name="Miller A.N."/>
            <person name="Grigoriev I.V."/>
            <person name="Debuchy R."/>
            <person name="Gladieux P."/>
            <person name="Thoren M.H."/>
            <person name="Johannesson H."/>
        </authorList>
    </citation>
    <scope>NUCLEOTIDE SEQUENCE</scope>
    <source>
        <strain evidence="2">CBS 955.72</strain>
    </source>
</reference>
<feature type="compositionally biased region" description="Basic and acidic residues" evidence="1">
    <location>
        <begin position="21"/>
        <end position="33"/>
    </location>
</feature>
<dbReference type="Proteomes" id="UP001275084">
    <property type="component" value="Unassembled WGS sequence"/>
</dbReference>
<feature type="compositionally biased region" description="Polar residues" evidence="1">
    <location>
        <begin position="58"/>
        <end position="69"/>
    </location>
</feature>
<dbReference type="EMBL" id="JAUIQD010000001">
    <property type="protein sequence ID" value="KAK3362567.1"/>
    <property type="molecule type" value="Genomic_DNA"/>
</dbReference>
<protein>
    <submittedName>
        <fullName evidence="2">Uncharacterized protein</fullName>
    </submittedName>
</protein>
<keyword evidence="3" id="KW-1185">Reference proteome</keyword>